<dbReference type="InterPro" id="IPR036390">
    <property type="entry name" value="WH_DNA-bd_sf"/>
</dbReference>
<keyword evidence="6" id="KW-0804">Transcription</keyword>
<dbReference type="Pfam" id="PF01475">
    <property type="entry name" value="FUR"/>
    <property type="match status" value="1"/>
</dbReference>
<dbReference type="GO" id="GO:1900376">
    <property type="term" value="P:regulation of secondary metabolite biosynthetic process"/>
    <property type="evidence" value="ECO:0007669"/>
    <property type="project" value="TreeGrafter"/>
</dbReference>
<accession>A0A381VSX4</accession>
<dbReference type="AlphaFoldDB" id="A0A381VSX4"/>
<dbReference type="GO" id="GO:0000976">
    <property type="term" value="F:transcription cis-regulatory region binding"/>
    <property type="evidence" value="ECO:0007669"/>
    <property type="project" value="TreeGrafter"/>
</dbReference>
<dbReference type="GO" id="GO:0008270">
    <property type="term" value="F:zinc ion binding"/>
    <property type="evidence" value="ECO:0007669"/>
    <property type="project" value="TreeGrafter"/>
</dbReference>
<evidence type="ECO:0000256" key="2">
    <source>
        <dbReference type="ARBA" id="ARBA00022491"/>
    </source>
</evidence>
<dbReference type="GO" id="GO:0045892">
    <property type="term" value="P:negative regulation of DNA-templated transcription"/>
    <property type="evidence" value="ECO:0007669"/>
    <property type="project" value="TreeGrafter"/>
</dbReference>
<keyword evidence="5" id="KW-0238">DNA-binding</keyword>
<evidence type="ECO:0000256" key="5">
    <source>
        <dbReference type="ARBA" id="ARBA00023125"/>
    </source>
</evidence>
<comment type="similarity">
    <text evidence="1">Belongs to the Fur family.</text>
</comment>
<evidence type="ECO:0000313" key="7">
    <source>
        <dbReference type="EMBL" id="SVA43365.1"/>
    </source>
</evidence>
<dbReference type="Gene3D" id="3.30.1490.190">
    <property type="match status" value="1"/>
</dbReference>
<dbReference type="PANTHER" id="PTHR33202">
    <property type="entry name" value="ZINC UPTAKE REGULATION PROTEIN"/>
    <property type="match status" value="1"/>
</dbReference>
<evidence type="ECO:0000256" key="1">
    <source>
        <dbReference type="ARBA" id="ARBA00007957"/>
    </source>
</evidence>
<keyword evidence="2" id="KW-0678">Repressor</keyword>
<dbReference type="InterPro" id="IPR043135">
    <property type="entry name" value="Fur_C"/>
</dbReference>
<sequence length="153" mass="16845">MKDIKARTVFVPPQRDRGELSESIATAGLRPTPQRAVVYGVLMDRRDHPTADEVFVRAKQEKPDISMATVYNCLDALVKCHLVKQVNLDRAATRYCPNMKDHVHFQCESCGGITDVAGTAKLRGAGLKIPSGFTVNQTEMSLRGLCPDCTAKQ</sequence>
<dbReference type="PANTHER" id="PTHR33202:SF22">
    <property type="entry name" value="HYDROGEN PEROXIDE SENSITIVE REPRESSOR"/>
    <property type="match status" value="1"/>
</dbReference>
<dbReference type="CDD" id="cd07153">
    <property type="entry name" value="Fur_like"/>
    <property type="match status" value="1"/>
</dbReference>
<evidence type="ECO:0000256" key="6">
    <source>
        <dbReference type="ARBA" id="ARBA00023163"/>
    </source>
</evidence>
<dbReference type="GO" id="GO:0003700">
    <property type="term" value="F:DNA-binding transcription factor activity"/>
    <property type="evidence" value="ECO:0007669"/>
    <property type="project" value="InterPro"/>
</dbReference>
<evidence type="ECO:0000256" key="3">
    <source>
        <dbReference type="ARBA" id="ARBA00022833"/>
    </source>
</evidence>
<keyword evidence="3" id="KW-0862">Zinc</keyword>
<protein>
    <recommendedName>
        <fullName evidence="8">Fur family transcriptional regulator</fullName>
    </recommendedName>
</protein>
<organism evidence="7">
    <name type="scientific">marine metagenome</name>
    <dbReference type="NCBI Taxonomy" id="408172"/>
    <lineage>
        <taxon>unclassified sequences</taxon>
        <taxon>metagenomes</taxon>
        <taxon>ecological metagenomes</taxon>
    </lineage>
</organism>
<name>A0A381VSX4_9ZZZZ</name>
<dbReference type="InterPro" id="IPR036388">
    <property type="entry name" value="WH-like_DNA-bd_sf"/>
</dbReference>
<gene>
    <name evidence="7" type="ORF">METZ01_LOCUS96219</name>
</gene>
<dbReference type="Gene3D" id="1.10.10.10">
    <property type="entry name" value="Winged helix-like DNA-binding domain superfamily/Winged helix DNA-binding domain"/>
    <property type="match status" value="1"/>
</dbReference>
<evidence type="ECO:0000256" key="4">
    <source>
        <dbReference type="ARBA" id="ARBA00023015"/>
    </source>
</evidence>
<evidence type="ECO:0008006" key="8">
    <source>
        <dbReference type="Google" id="ProtNLM"/>
    </source>
</evidence>
<dbReference type="InterPro" id="IPR002481">
    <property type="entry name" value="FUR"/>
</dbReference>
<keyword evidence="4" id="KW-0805">Transcription regulation</keyword>
<dbReference type="SUPFAM" id="SSF46785">
    <property type="entry name" value="Winged helix' DNA-binding domain"/>
    <property type="match status" value="1"/>
</dbReference>
<reference evidence="7" key="1">
    <citation type="submission" date="2018-05" db="EMBL/GenBank/DDBJ databases">
        <authorList>
            <person name="Lanie J.A."/>
            <person name="Ng W.-L."/>
            <person name="Kazmierczak K.M."/>
            <person name="Andrzejewski T.M."/>
            <person name="Davidsen T.M."/>
            <person name="Wayne K.J."/>
            <person name="Tettelin H."/>
            <person name="Glass J.I."/>
            <person name="Rusch D."/>
            <person name="Podicherti R."/>
            <person name="Tsui H.-C.T."/>
            <person name="Winkler M.E."/>
        </authorList>
    </citation>
    <scope>NUCLEOTIDE SEQUENCE</scope>
</reference>
<proteinExistence type="inferred from homology"/>
<dbReference type="EMBL" id="UINC01009680">
    <property type="protein sequence ID" value="SVA43365.1"/>
    <property type="molecule type" value="Genomic_DNA"/>
</dbReference>